<gene>
    <name evidence="2" type="ORF">FD24_GL000314</name>
</gene>
<dbReference type="Proteomes" id="UP000051020">
    <property type="component" value="Unassembled WGS sequence"/>
</dbReference>
<dbReference type="RefSeq" id="WP_050339328.1">
    <property type="nucleotide sequence ID" value="NZ_AZCU01000010.1"/>
</dbReference>
<dbReference type="EMBL" id="AZCU01000010">
    <property type="protein sequence ID" value="KRK24397.1"/>
    <property type="molecule type" value="Genomic_DNA"/>
</dbReference>
<sequence length="183" mass="19266">MSKKGFLLGLIVGGAALATAVKRLDDDKKAELKAKAQQGIADFKDRAIDYAFYANDAAEDFKAEAGQQFEDAKQKVADFADQYQAAKQETGATYGSSLDQATDSLRSELAKVEDDDPDEQDIVIDGGAAYQDASQSSSASDETSEATSEADSAATDASTDEQSAAPTSAEEAQPTDEKPSSEK</sequence>
<dbReference type="AlphaFoldDB" id="A0A837RBB8"/>
<evidence type="ECO:0000256" key="1">
    <source>
        <dbReference type="SAM" id="MobiDB-lite"/>
    </source>
</evidence>
<feature type="compositionally biased region" description="Low complexity" evidence="1">
    <location>
        <begin position="123"/>
        <end position="165"/>
    </location>
</feature>
<evidence type="ECO:0008006" key="4">
    <source>
        <dbReference type="Google" id="ProtNLM"/>
    </source>
</evidence>
<protein>
    <recommendedName>
        <fullName evidence="4">Extracellular protein</fullName>
    </recommendedName>
</protein>
<organism evidence="2 3">
    <name type="scientific">Lactiplantibacillus pentosus DSM 20314</name>
    <dbReference type="NCBI Taxonomy" id="1423791"/>
    <lineage>
        <taxon>Bacteria</taxon>
        <taxon>Bacillati</taxon>
        <taxon>Bacillota</taxon>
        <taxon>Bacilli</taxon>
        <taxon>Lactobacillales</taxon>
        <taxon>Lactobacillaceae</taxon>
        <taxon>Lactiplantibacillus</taxon>
    </lineage>
</organism>
<proteinExistence type="predicted"/>
<reference evidence="2 3" key="1">
    <citation type="journal article" date="2015" name="Genome Announc.">
        <title>Expanding the biotechnology potential of lactobacilli through comparative genomics of 213 strains and associated genera.</title>
        <authorList>
            <person name="Sun Z."/>
            <person name="Harris H.M."/>
            <person name="McCann A."/>
            <person name="Guo C."/>
            <person name="Argimon S."/>
            <person name="Zhang W."/>
            <person name="Yang X."/>
            <person name="Jeffery I.B."/>
            <person name="Cooney J.C."/>
            <person name="Kagawa T.F."/>
            <person name="Liu W."/>
            <person name="Song Y."/>
            <person name="Salvetti E."/>
            <person name="Wrobel A."/>
            <person name="Rasinkangas P."/>
            <person name="Parkhill J."/>
            <person name="Rea M.C."/>
            <person name="O'Sullivan O."/>
            <person name="Ritari J."/>
            <person name="Douillard F.P."/>
            <person name="Paul Ross R."/>
            <person name="Yang R."/>
            <person name="Briner A.E."/>
            <person name="Felis G.E."/>
            <person name="de Vos W.M."/>
            <person name="Barrangou R."/>
            <person name="Klaenhammer T.R."/>
            <person name="Caufield P.W."/>
            <person name="Cui Y."/>
            <person name="Zhang H."/>
            <person name="O'Toole P.W."/>
        </authorList>
    </citation>
    <scope>NUCLEOTIDE SEQUENCE [LARGE SCALE GENOMIC DNA]</scope>
    <source>
        <strain evidence="2 3">DSM 20314</strain>
    </source>
</reference>
<accession>A0A837RBB8</accession>
<feature type="region of interest" description="Disordered" evidence="1">
    <location>
        <begin position="105"/>
        <end position="183"/>
    </location>
</feature>
<feature type="compositionally biased region" description="Acidic residues" evidence="1">
    <location>
        <begin position="113"/>
        <end position="122"/>
    </location>
</feature>
<dbReference type="GeneID" id="49394442"/>
<comment type="caution">
    <text evidence="2">The sequence shown here is derived from an EMBL/GenBank/DDBJ whole genome shotgun (WGS) entry which is preliminary data.</text>
</comment>
<evidence type="ECO:0000313" key="3">
    <source>
        <dbReference type="Proteomes" id="UP000051020"/>
    </source>
</evidence>
<evidence type="ECO:0000313" key="2">
    <source>
        <dbReference type="EMBL" id="KRK24397.1"/>
    </source>
</evidence>
<dbReference type="Gene3D" id="1.20.120.20">
    <property type="entry name" value="Apolipoprotein"/>
    <property type="match status" value="1"/>
</dbReference>
<name>A0A837RBB8_LACPE</name>